<dbReference type="GeneID" id="6075775"/>
<feature type="domain" description="CxC2-like cysteine cluster KDZ transposase-associated" evidence="2">
    <location>
        <begin position="387"/>
        <end position="491"/>
    </location>
</feature>
<protein>
    <submittedName>
        <fullName evidence="3">Predicted protein</fullName>
    </submittedName>
</protein>
<feature type="compositionally biased region" description="Low complexity" evidence="1">
    <location>
        <begin position="1156"/>
        <end position="1169"/>
    </location>
</feature>
<reference evidence="3" key="1">
    <citation type="journal article" date="2008" name="Nature">
        <title>The genome of Laccaria bicolor provides insights into mycorrhizal symbiosis.</title>
        <authorList>
            <person name="Martin F."/>
            <person name="Aerts A."/>
            <person name="Ahren D."/>
            <person name="Brun A."/>
            <person name="Danchin E.G.J."/>
            <person name="Duchaussoy F."/>
            <person name="Gibon J."/>
            <person name="Kohler A."/>
            <person name="Lindquist E."/>
            <person name="Pereda V."/>
            <person name="Salamov A."/>
            <person name="Shapiro H.J."/>
            <person name="Wuyts J."/>
            <person name="Blaudez D."/>
            <person name="Buee M."/>
            <person name="Brokstein P."/>
            <person name="Canbaeck B."/>
            <person name="Cohen D."/>
            <person name="Courty P.E."/>
            <person name="Coutinho P.M."/>
            <person name="Delaruelle C."/>
            <person name="Detter J.C."/>
            <person name="Deveau A."/>
            <person name="DiFazio S."/>
            <person name="Duplessis S."/>
            <person name="Fraissinet-Tachet L."/>
            <person name="Lucic E."/>
            <person name="Frey-Klett P."/>
            <person name="Fourrey C."/>
            <person name="Feussner I."/>
            <person name="Gay G."/>
            <person name="Grimwood J."/>
            <person name="Hoegger P.J."/>
            <person name="Jain P."/>
            <person name="Kilaru S."/>
            <person name="Labbe J."/>
            <person name="Lin Y.C."/>
            <person name="Legue V."/>
            <person name="Le Tacon F."/>
            <person name="Marmeisse R."/>
            <person name="Melayah D."/>
            <person name="Montanini B."/>
            <person name="Muratet M."/>
            <person name="Nehls U."/>
            <person name="Niculita-Hirzel H."/>
            <person name="Oudot-Le Secq M.P."/>
            <person name="Peter M."/>
            <person name="Quesneville H."/>
            <person name="Rajashekar B."/>
            <person name="Reich M."/>
            <person name="Rouhier N."/>
            <person name="Schmutz J."/>
            <person name="Yin T."/>
            <person name="Chalot M."/>
            <person name="Henrissat B."/>
            <person name="Kuees U."/>
            <person name="Lucas S."/>
            <person name="Van de Peer Y."/>
            <person name="Podila G.K."/>
            <person name="Polle A."/>
            <person name="Pukkila P.J."/>
            <person name="Richardson P.M."/>
            <person name="Rouze P."/>
            <person name="Sanders I.R."/>
            <person name="Stajich J.E."/>
            <person name="Tunlid A."/>
            <person name="Tuskan G."/>
            <person name="Grigoriev I.V."/>
        </authorList>
    </citation>
    <scope>NUCLEOTIDE SEQUENCE [LARGE SCALE GENOMIC DNA]</scope>
</reference>
<dbReference type="KEGG" id="lbc:LACBIDRAFT_326627"/>
<feature type="region of interest" description="Disordered" evidence="1">
    <location>
        <begin position="1187"/>
        <end position="1230"/>
    </location>
</feature>
<sequence>MYTSMPKVSLKRKTPPVVIEHPDCFLTLGERRRKMETERKRLPSFASAVNEGQAEEYLKKAYLVWFLRFPEVELEIQVEESFKDDPGYEAHIIKAREKLIRTKLGWSTFLFPSRPAKQELEEGATVQWEKDLNAAIQEILDELPTTWNPDKDITFVKLEHAVALSRAREEGSLTYLFTKSRAKCSPLTCWKKKARLSKGYGNILLMKRARFHKQKSPTMPRRRRGGKSGYVVLRDTDPGEDDIAIPQARTVTLSANHHRIQQTPCSPQKSCRFAQPAPCYHWNPSPQYDLQELDDSSQHAHISEFTPAQASDVAAKVASKRYPTADAPLQEWSGRTKEDPGFREEFLLEMLRSEGHGDSRGGTSRHKDLLLHIIWKWNNVYFQKISLKAMGLRVQLGHVNSSCVLPVPAHKDFIVLHTNGLHYVAVDFCGCNERIPHRQQLLRCEWFPATVYQPQTCATFQLLDLFHIVTLTGKLSAHEFYKSLEHLTDNLDINVPKYRALMRMIRMWRHLKLMKRAGRGNFANGLINTQDVNIPEDWKDAPRELNVARDPGLHTGLAYFPDDEPYHKHMQRLQNPSSCGNEILRRNALDRRGYCNMDYILLGALAPIALLSIFISYDIACQFKLKFHERMAELPKDVHVPDNVSVDWGIPNTKEMGPGSRHDTLDDHFGHHNWRKKVRLGRQQQKIFEDFSASLQDQVFVPKWTKMVEEWEKDPSKSNPYMSVVANASQDDVKRQLLLEEKESLKAGIPQIHDTGPTSFISMGLLVEDAHEDPANFVIVLRRRIAWDAWAEEELTLSQSNDIQRRRLLLHRQLKQFRNLQAVYMPAASLMMAQHDEAQKALPIEERAQDEVEYHLLWLPSALPDDHRLHNCRANLVTIETKLRQAQCYDTLEKIRSLQRGRLSFIGFRNRNIRGQNPNTRASETIARVEMKCMALAVKYHEARAALFKLIGPGAWENELRMLSHKDLTTPDGTEINIEDPNDEIGPDGRHMPPKQLHAKKARAPASEDAHVHKRPPTYKDDRPPTSTYEGNGRRRAQCSPVAVYARIAKAVLLELFSLNPNTVRDRIKSKLESLKNIYKKHAKRLCRTGEGAQENEDGSSEETLSFYIMEEIEADFPFFPTLHRIWASRPNVTPIVITTALGPHGSKTVWYQPPDNNNSHADDNSNIDPQLLNDPVATVAPQQERSFGNDAGGLVNANQQPNPATQQPTPETPGPQRGPKPSSVSSDAIKNACKAVSKLLQKCSLMDTLMEIQRENLAAKKAQN</sequence>
<dbReference type="RefSeq" id="XP_001880291.1">
    <property type="nucleotide sequence ID" value="XM_001880256.1"/>
</dbReference>
<accession>B0D999</accession>
<organism evidence="4">
    <name type="scientific">Laccaria bicolor (strain S238N-H82 / ATCC MYA-4686)</name>
    <name type="common">Bicoloured deceiver</name>
    <name type="synonym">Laccaria laccata var. bicolor</name>
    <dbReference type="NCBI Taxonomy" id="486041"/>
    <lineage>
        <taxon>Eukaryota</taxon>
        <taxon>Fungi</taxon>
        <taxon>Dikarya</taxon>
        <taxon>Basidiomycota</taxon>
        <taxon>Agaricomycotina</taxon>
        <taxon>Agaricomycetes</taxon>
        <taxon>Agaricomycetidae</taxon>
        <taxon>Agaricales</taxon>
        <taxon>Agaricineae</taxon>
        <taxon>Hydnangiaceae</taxon>
        <taxon>Laccaria</taxon>
    </lineage>
</organism>
<dbReference type="OrthoDB" id="3062010at2759"/>
<feature type="region of interest" description="Disordered" evidence="1">
    <location>
        <begin position="968"/>
        <end position="1035"/>
    </location>
</feature>
<evidence type="ECO:0000313" key="3">
    <source>
        <dbReference type="EMBL" id="EDR08978.1"/>
    </source>
</evidence>
<evidence type="ECO:0000259" key="2">
    <source>
        <dbReference type="Pfam" id="PF18803"/>
    </source>
</evidence>
<evidence type="ECO:0000256" key="1">
    <source>
        <dbReference type="SAM" id="MobiDB-lite"/>
    </source>
</evidence>
<dbReference type="InParanoid" id="B0D999"/>
<dbReference type="Proteomes" id="UP000001194">
    <property type="component" value="Unassembled WGS sequence"/>
</dbReference>
<dbReference type="Pfam" id="PF18803">
    <property type="entry name" value="CxC2"/>
    <property type="match status" value="1"/>
</dbReference>
<dbReference type="EMBL" id="DS547100">
    <property type="protein sequence ID" value="EDR08978.1"/>
    <property type="molecule type" value="Genomic_DNA"/>
</dbReference>
<feature type="region of interest" description="Disordered" evidence="1">
    <location>
        <begin position="213"/>
        <end position="242"/>
    </location>
</feature>
<feature type="compositionally biased region" description="Low complexity" evidence="1">
    <location>
        <begin position="1197"/>
        <end position="1210"/>
    </location>
</feature>
<dbReference type="AlphaFoldDB" id="B0D999"/>
<dbReference type="InterPro" id="IPR041457">
    <property type="entry name" value="CxC2_KDZ-assoc"/>
</dbReference>
<name>B0D999_LACBS</name>
<keyword evidence="4" id="KW-1185">Reference proteome</keyword>
<gene>
    <name evidence="3" type="ORF">LACBIDRAFT_326627</name>
</gene>
<feature type="region of interest" description="Disordered" evidence="1">
    <location>
        <begin position="1148"/>
        <end position="1173"/>
    </location>
</feature>
<proteinExistence type="predicted"/>
<dbReference type="HOGENOM" id="CLU_264439_0_0_1"/>
<feature type="compositionally biased region" description="Acidic residues" evidence="1">
    <location>
        <begin position="977"/>
        <end position="986"/>
    </location>
</feature>
<feature type="compositionally biased region" description="Basic residues" evidence="1">
    <location>
        <begin position="213"/>
        <end position="226"/>
    </location>
</feature>
<evidence type="ECO:0000313" key="4">
    <source>
        <dbReference type="Proteomes" id="UP000001194"/>
    </source>
</evidence>